<reference evidence="4" key="1">
    <citation type="submission" date="2016-06" db="UniProtKB">
        <authorList>
            <consortium name="WormBaseParasite"/>
        </authorList>
    </citation>
    <scope>IDENTIFICATION</scope>
</reference>
<evidence type="ECO:0000256" key="1">
    <source>
        <dbReference type="SAM" id="Phobius"/>
    </source>
</evidence>
<sequence length="115" mass="12964">MKPRDMFAAQWNGTMMLSDMTLRSLGALSERDDETFAVQHANSKTFLLLLVIIPICGLDAMTLTKLRIGRCSWRTAISEEGKIVLTVAYPARYNAARKWFGSETTKIRRGLPQGR</sequence>
<accession>A0A183D1D7</accession>
<gene>
    <name evidence="2" type="ORF">GPUH_LOCUS2528</name>
</gene>
<name>A0A183D1D7_9BILA</name>
<keyword evidence="1" id="KW-0812">Transmembrane</keyword>
<feature type="transmembrane region" description="Helical" evidence="1">
    <location>
        <begin position="46"/>
        <end position="64"/>
    </location>
</feature>
<dbReference type="Proteomes" id="UP000271098">
    <property type="component" value="Unassembled WGS sequence"/>
</dbReference>
<protein>
    <submittedName>
        <fullName evidence="4">PH domain-containing protein</fullName>
    </submittedName>
</protein>
<keyword evidence="1" id="KW-1133">Transmembrane helix</keyword>
<keyword evidence="1" id="KW-0472">Membrane</keyword>
<evidence type="ECO:0000313" key="2">
    <source>
        <dbReference type="EMBL" id="VDK34764.1"/>
    </source>
</evidence>
<evidence type="ECO:0000313" key="4">
    <source>
        <dbReference type="WBParaSite" id="GPUH_0000253301-mRNA-1"/>
    </source>
</evidence>
<evidence type="ECO:0000313" key="3">
    <source>
        <dbReference type="Proteomes" id="UP000271098"/>
    </source>
</evidence>
<dbReference type="WBParaSite" id="GPUH_0000253301-mRNA-1">
    <property type="protein sequence ID" value="GPUH_0000253301-mRNA-1"/>
    <property type="gene ID" value="GPUH_0000253301"/>
</dbReference>
<reference evidence="2 3" key="2">
    <citation type="submission" date="2018-11" db="EMBL/GenBank/DDBJ databases">
        <authorList>
            <consortium name="Pathogen Informatics"/>
        </authorList>
    </citation>
    <scope>NUCLEOTIDE SEQUENCE [LARGE SCALE GENOMIC DNA]</scope>
</reference>
<keyword evidence="3" id="KW-1185">Reference proteome</keyword>
<organism evidence="4">
    <name type="scientific">Gongylonema pulchrum</name>
    <dbReference type="NCBI Taxonomy" id="637853"/>
    <lineage>
        <taxon>Eukaryota</taxon>
        <taxon>Metazoa</taxon>
        <taxon>Ecdysozoa</taxon>
        <taxon>Nematoda</taxon>
        <taxon>Chromadorea</taxon>
        <taxon>Rhabditida</taxon>
        <taxon>Spirurina</taxon>
        <taxon>Spiruromorpha</taxon>
        <taxon>Spiruroidea</taxon>
        <taxon>Gongylonematidae</taxon>
        <taxon>Gongylonema</taxon>
    </lineage>
</organism>
<dbReference type="EMBL" id="UYRT01003858">
    <property type="protein sequence ID" value="VDK34764.1"/>
    <property type="molecule type" value="Genomic_DNA"/>
</dbReference>
<proteinExistence type="predicted"/>
<dbReference type="AlphaFoldDB" id="A0A183D1D7"/>